<sequence>MGILDSDNSLPRVIRQVLSKKEPQGPPVEGYPLDQPVTYGPVTVGHQPHARRDYRGRKNSEVDVYGRPRRSRSASGQEDHIRGEELLAMSRALHSRKKSESKLDLNEFIARNERQTWHSSPGAVAERRLKQELKELHKAGKLGPPQVGPPKLGYFVHRPVNSDGSGGSSSRFQGC</sequence>
<comment type="caution">
    <text evidence="2">The sequence shown here is derived from an EMBL/GenBank/DDBJ whole genome shotgun (WGS) entry which is preliminary data.</text>
</comment>
<reference evidence="2 3" key="1">
    <citation type="journal article" date="2019" name="Fungal Biol. Biotechnol.">
        <title>Draft genome sequence of fastidious pathogen Ceratobasidium theobromae, which causes vascular-streak dieback in Theobroma cacao.</title>
        <authorList>
            <person name="Ali S.S."/>
            <person name="Asman A."/>
            <person name="Shao J."/>
            <person name="Firmansyah A.P."/>
            <person name="Susilo A.W."/>
            <person name="Rosmana A."/>
            <person name="McMahon P."/>
            <person name="Junaid M."/>
            <person name="Guest D."/>
            <person name="Kheng T.Y."/>
            <person name="Meinhardt L.W."/>
            <person name="Bailey B.A."/>
        </authorList>
    </citation>
    <scope>NUCLEOTIDE SEQUENCE [LARGE SCALE GENOMIC DNA]</scope>
    <source>
        <strain evidence="2 3">CT2</strain>
    </source>
</reference>
<dbReference type="AlphaFoldDB" id="A0A5N5QMK5"/>
<evidence type="ECO:0000313" key="2">
    <source>
        <dbReference type="EMBL" id="KAB5592751.1"/>
    </source>
</evidence>
<organism evidence="2 3">
    <name type="scientific">Ceratobasidium theobromae</name>
    <dbReference type="NCBI Taxonomy" id="1582974"/>
    <lineage>
        <taxon>Eukaryota</taxon>
        <taxon>Fungi</taxon>
        <taxon>Dikarya</taxon>
        <taxon>Basidiomycota</taxon>
        <taxon>Agaricomycotina</taxon>
        <taxon>Agaricomycetes</taxon>
        <taxon>Cantharellales</taxon>
        <taxon>Ceratobasidiaceae</taxon>
        <taxon>Ceratobasidium</taxon>
    </lineage>
</organism>
<gene>
    <name evidence="2" type="ORF">CTheo_3819</name>
</gene>
<proteinExistence type="predicted"/>
<evidence type="ECO:0000313" key="3">
    <source>
        <dbReference type="Proteomes" id="UP000383932"/>
    </source>
</evidence>
<feature type="compositionally biased region" description="Basic and acidic residues" evidence="1">
    <location>
        <begin position="50"/>
        <end position="66"/>
    </location>
</feature>
<feature type="region of interest" description="Disordered" evidence="1">
    <location>
        <begin position="18"/>
        <end position="83"/>
    </location>
</feature>
<feature type="region of interest" description="Disordered" evidence="1">
    <location>
        <begin position="131"/>
        <end position="175"/>
    </location>
</feature>
<name>A0A5N5QMK5_9AGAM</name>
<dbReference type="OrthoDB" id="10593489at2759"/>
<evidence type="ECO:0000256" key="1">
    <source>
        <dbReference type="SAM" id="MobiDB-lite"/>
    </source>
</evidence>
<keyword evidence="3" id="KW-1185">Reference proteome</keyword>
<dbReference type="Proteomes" id="UP000383932">
    <property type="component" value="Unassembled WGS sequence"/>
</dbReference>
<protein>
    <submittedName>
        <fullName evidence="2">Uncharacterized protein</fullName>
    </submittedName>
</protein>
<dbReference type="EMBL" id="SSOP01000055">
    <property type="protein sequence ID" value="KAB5592751.1"/>
    <property type="molecule type" value="Genomic_DNA"/>
</dbReference>
<accession>A0A5N5QMK5</accession>